<accession>A0A8J5X9A3</accession>
<proteinExistence type="predicted"/>
<gene>
    <name evidence="1" type="ORF">KFE25_004256</name>
</gene>
<dbReference type="AlphaFoldDB" id="A0A8J5X9A3"/>
<sequence>MPAALYSPEELQELKHTPVKAAAAVNVRSPSFWTSPKKAAPLVAFAPAPPQGNSARAWVLGLLASAAAMLVSFALTYSEDATTVTEVVTQVRFARELDGLSLAGTCALFRPPLFAPSVFAAALYADRRSYCADAAPLRAFVNTTAASLSWLSAEASAKVTAVVLDSAGSKVLLLQTPRAAAHARFSEVLVGAEPTPTLSPIASKLALLTDADFTAGSIVRISWQNGWLGRLFRLEIGGKLVYVGGSAEGRAVFERVLAASDTASTRLVRSILSRTPALCGWG</sequence>
<dbReference type="EMBL" id="JAGTXO010000046">
    <property type="protein sequence ID" value="KAG8458922.1"/>
    <property type="molecule type" value="Genomic_DNA"/>
</dbReference>
<protein>
    <submittedName>
        <fullName evidence="1">Uncharacterized protein</fullName>
    </submittedName>
</protein>
<evidence type="ECO:0000313" key="1">
    <source>
        <dbReference type="EMBL" id="KAG8458922.1"/>
    </source>
</evidence>
<comment type="caution">
    <text evidence="1">The sequence shown here is derived from an EMBL/GenBank/DDBJ whole genome shotgun (WGS) entry which is preliminary data.</text>
</comment>
<evidence type="ECO:0000313" key="2">
    <source>
        <dbReference type="Proteomes" id="UP000751190"/>
    </source>
</evidence>
<organism evidence="1 2">
    <name type="scientific">Diacronema lutheri</name>
    <name type="common">Unicellular marine alga</name>
    <name type="synonym">Monochrysis lutheri</name>
    <dbReference type="NCBI Taxonomy" id="2081491"/>
    <lineage>
        <taxon>Eukaryota</taxon>
        <taxon>Haptista</taxon>
        <taxon>Haptophyta</taxon>
        <taxon>Pavlovophyceae</taxon>
        <taxon>Pavlovales</taxon>
        <taxon>Pavlovaceae</taxon>
        <taxon>Diacronema</taxon>
    </lineage>
</organism>
<keyword evidence="2" id="KW-1185">Reference proteome</keyword>
<dbReference type="Proteomes" id="UP000751190">
    <property type="component" value="Unassembled WGS sequence"/>
</dbReference>
<reference evidence="1" key="1">
    <citation type="submission" date="2021-05" db="EMBL/GenBank/DDBJ databases">
        <title>The genome of the haptophyte Pavlova lutheri (Diacronema luteri, Pavlovales) - a model for lipid biosynthesis in eukaryotic algae.</title>
        <authorList>
            <person name="Hulatt C.J."/>
            <person name="Posewitz M.C."/>
        </authorList>
    </citation>
    <scope>NUCLEOTIDE SEQUENCE</scope>
    <source>
        <strain evidence="1">NIVA-4/92</strain>
    </source>
</reference>
<name>A0A8J5X9A3_DIALT</name>